<dbReference type="SUPFAM" id="SSF56801">
    <property type="entry name" value="Acetyl-CoA synthetase-like"/>
    <property type="match status" value="1"/>
</dbReference>
<sequence length="603" mass="66615">MGSWTSHAPVPVVADPFLQQTTYTDLLTFTFCGPTPYNQNQPLFIDAEDPSRSFTAAQFRQLVRTLIAGFKAYGVQPGDCVLLHLGNSILYPALFFGIIGAGGVYMGSNPRSQPQELDHIISLAEPKLILTTADALPMVVNAAVERGIHPSRVCLVDDRAVDHCARLFLQFELGYQIRDFIAVGNAPHSNLAHLLDFGESGWIMFNDPVVAQNTPAAMFSTSGTGGLPKAAILSHHAIVSHHRSIQYEVPYFTSRLMSLPMFHLFGALWTHLFPVRYGHPLFVLPRFEPRQFLKTIHQYQISETYLVPAIIHSLNRFSHPVAEYLQSLRYVGVAGAPIDAASMLEFRNHLHPMAFACQLWGMTEVGVTFQTRYGQYGDPGSIGTQLSGYEVRLVDDDGSLVQNDEQKGELQLRGPGLLLAYKGRTDAKDSQGWFHTGDIAYKKNGFYTIVGRSKELIKVRGWQVAPAEIEAVLLQHPGISDAAVTGIHLKDRSSEVPRAFIVRSRDPSISRLSAEEVYNFTRQRLASYKALDGGIIFVEEIPRTPSGKIQRFKLSQMNVYRDMIASLLSRLPSGGDSTSVLRPLPSSADMPQVGIVPEGPVAV</sequence>
<feature type="domain" description="AMP-binding enzyme C-terminal" evidence="7">
    <location>
        <begin position="468"/>
        <end position="548"/>
    </location>
</feature>
<dbReference type="GO" id="GO:0016405">
    <property type="term" value="F:CoA-ligase activity"/>
    <property type="evidence" value="ECO:0007669"/>
    <property type="project" value="TreeGrafter"/>
</dbReference>
<accession>A0A9W9W9F5</accession>
<dbReference type="GO" id="GO:0019748">
    <property type="term" value="P:secondary metabolic process"/>
    <property type="evidence" value="ECO:0007669"/>
    <property type="project" value="TreeGrafter"/>
</dbReference>
<dbReference type="AlphaFoldDB" id="A0A9W9W9F5"/>
<evidence type="ECO:0000256" key="2">
    <source>
        <dbReference type="ARBA" id="ARBA00006432"/>
    </source>
</evidence>
<comment type="caution">
    <text evidence="8">The sequence shown here is derived from an EMBL/GenBank/DDBJ whole genome shotgun (WGS) entry which is preliminary data.</text>
</comment>
<name>A0A9W9W9F5_9EURO</name>
<dbReference type="Gene3D" id="3.40.50.12780">
    <property type="entry name" value="N-terminal domain of ligase-like"/>
    <property type="match status" value="1"/>
</dbReference>
<evidence type="ECO:0000259" key="7">
    <source>
        <dbReference type="Pfam" id="PF13193"/>
    </source>
</evidence>
<dbReference type="Pfam" id="PF13193">
    <property type="entry name" value="AMP-binding_C"/>
    <property type="match status" value="1"/>
</dbReference>
<dbReference type="OrthoDB" id="6509636at2759"/>
<protein>
    <recommendedName>
        <fullName evidence="10">Adenylate-forming enzyme AfeA</fullName>
    </recommendedName>
</protein>
<dbReference type="EMBL" id="JAPZBU010000004">
    <property type="protein sequence ID" value="KAJ5408836.1"/>
    <property type="molecule type" value="Genomic_DNA"/>
</dbReference>
<evidence type="ECO:0000256" key="4">
    <source>
        <dbReference type="ARBA" id="ARBA00022741"/>
    </source>
</evidence>
<evidence type="ECO:0000259" key="6">
    <source>
        <dbReference type="Pfam" id="PF00501"/>
    </source>
</evidence>
<reference evidence="8" key="2">
    <citation type="journal article" date="2023" name="IMA Fungus">
        <title>Comparative genomic study of the Penicillium genus elucidates a diverse pangenome and 15 lateral gene transfer events.</title>
        <authorList>
            <person name="Petersen C."/>
            <person name="Sorensen T."/>
            <person name="Nielsen M.R."/>
            <person name="Sondergaard T.E."/>
            <person name="Sorensen J.L."/>
            <person name="Fitzpatrick D.A."/>
            <person name="Frisvad J.C."/>
            <person name="Nielsen K.L."/>
        </authorList>
    </citation>
    <scope>NUCLEOTIDE SEQUENCE</scope>
    <source>
        <strain evidence="8">IBT 29677</strain>
    </source>
</reference>
<keyword evidence="4" id="KW-0547">Nucleotide-binding</keyword>
<keyword evidence="3" id="KW-0436">Ligase</keyword>
<reference evidence="8" key="1">
    <citation type="submission" date="2022-12" db="EMBL/GenBank/DDBJ databases">
        <authorList>
            <person name="Petersen C."/>
        </authorList>
    </citation>
    <scope>NUCLEOTIDE SEQUENCE</scope>
    <source>
        <strain evidence="8">IBT 29677</strain>
    </source>
</reference>
<dbReference type="RefSeq" id="XP_056493151.1">
    <property type="nucleotide sequence ID" value="XM_056627356.1"/>
</dbReference>
<gene>
    <name evidence="8" type="ORF">N7509_002719</name>
</gene>
<dbReference type="InterPro" id="IPR042099">
    <property type="entry name" value="ANL_N_sf"/>
</dbReference>
<evidence type="ECO:0000313" key="8">
    <source>
        <dbReference type="EMBL" id="KAJ5408836.1"/>
    </source>
</evidence>
<dbReference type="InterPro" id="IPR000873">
    <property type="entry name" value="AMP-dep_synth/lig_dom"/>
</dbReference>
<dbReference type="Proteomes" id="UP001147747">
    <property type="component" value="Unassembled WGS sequence"/>
</dbReference>
<dbReference type="GO" id="GO:0005524">
    <property type="term" value="F:ATP binding"/>
    <property type="evidence" value="ECO:0007669"/>
    <property type="project" value="UniProtKB-KW"/>
</dbReference>
<evidence type="ECO:0000256" key="1">
    <source>
        <dbReference type="ARBA" id="ARBA00005179"/>
    </source>
</evidence>
<evidence type="ECO:0000313" key="9">
    <source>
        <dbReference type="Proteomes" id="UP001147747"/>
    </source>
</evidence>
<evidence type="ECO:0000256" key="3">
    <source>
        <dbReference type="ARBA" id="ARBA00022598"/>
    </source>
</evidence>
<comment type="pathway">
    <text evidence="1">Secondary metabolite biosynthesis.</text>
</comment>
<dbReference type="InterPro" id="IPR025110">
    <property type="entry name" value="AMP-bd_C"/>
</dbReference>
<dbReference type="InterPro" id="IPR045851">
    <property type="entry name" value="AMP-bd_C_sf"/>
</dbReference>
<organism evidence="8 9">
    <name type="scientific">Penicillium cosmopolitanum</name>
    <dbReference type="NCBI Taxonomy" id="1131564"/>
    <lineage>
        <taxon>Eukaryota</taxon>
        <taxon>Fungi</taxon>
        <taxon>Dikarya</taxon>
        <taxon>Ascomycota</taxon>
        <taxon>Pezizomycotina</taxon>
        <taxon>Eurotiomycetes</taxon>
        <taxon>Eurotiomycetidae</taxon>
        <taxon>Eurotiales</taxon>
        <taxon>Aspergillaceae</taxon>
        <taxon>Penicillium</taxon>
    </lineage>
</organism>
<proteinExistence type="inferred from homology"/>
<dbReference type="PANTHER" id="PTHR24096:SF317">
    <property type="entry name" value="ADENYLATE-FORMING ENZYME AFEA"/>
    <property type="match status" value="1"/>
</dbReference>
<feature type="domain" description="AMP-dependent synthetase/ligase" evidence="6">
    <location>
        <begin position="41"/>
        <end position="421"/>
    </location>
</feature>
<keyword evidence="9" id="KW-1185">Reference proteome</keyword>
<evidence type="ECO:0008006" key="10">
    <source>
        <dbReference type="Google" id="ProtNLM"/>
    </source>
</evidence>
<dbReference type="PANTHER" id="PTHR24096">
    <property type="entry name" value="LONG-CHAIN-FATTY-ACID--COA LIGASE"/>
    <property type="match status" value="1"/>
</dbReference>
<dbReference type="GeneID" id="81366336"/>
<evidence type="ECO:0000256" key="5">
    <source>
        <dbReference type="ARBA" id="ARBA00022840"/>
    </source>
</evidence>
<comment type="similarity">
    <text evidence="2">Belongs to the ATP-dependent AMP-binding enzyme family.</text>
</comment>
<dbReference type="Pfam" id="PF00501">
    <property type="entry name" value="AMP-binding"/>
    <property type="match status" value="1"/>
</dbReference>
<dbReference type="Gene3D" id="3.30.300.30">
    <property type="match status" value="1"/>
</dbReference>
<keyword evidence="5" id="KW-0067">ATP-binding</keyword>